<dbReference type="AlphaFoldDB" id="A0A3D9DY54"/>
<accession>A0A3D9DY54</accession>
<dbReference type="SUPFAM" id="SSF53448">
    <property type="entry name" value="Nucleotide-diphospho-sugar transferases"/>
    <property type="match status" value="1"/>
</dbReference>
<organism evidence="2 3">
    <name type="scientific">Kushneria indalinina DSM 14324</name>
    <dbReference type="NCBI Taxonomy" id="1122140"/>
    <lineage>
        <taxon>Bacteria</taxon>
        <taxon>Pseudomonadati</taxon>
        <taxon>Pseudomonadota</taxon>
        <taxon>Gammaproteobacteria</taxon>
        <taxon>Oceanospirillales</taxon>
        <taxon>Halomonadaceae</taxon>
        <taxon>Kushneria</taxon>
    </lineage>
</organism>
<feature type="domain" description="Nucleotidyl transferase" evidence="1">
    <location>
        <begin position="2"/>
        <end position="112"/>
    </location>
</feature>
<dbReference type="InterPro" id="IPR050486">
    <property type="entry name" value="Mannose-1P_guanyltransferase"/>
</dbReference>
<dbReference type="GO" id="GO:0016779">
    <property type="term" value="F:nucleotidyltransferase activity"/>
    <property type="evidence" value="ECO:0007669"/>
    <property type="project" value="UniProtKB-KW"/>
</dbReference>
<evidence type="ECO:0000313" key="3">
    <source>
        <dbReference type="Proteomes" id="UP000256334"/>
    </source>
</evidence>
<dbReference type="Pfam" id="PF00483">
    <property type="entry name" value="NTP_transferase"/>
    <property type="match status" value="1"/>
</dbReference>
<keyword evidence="2" id="KW-0548">Nucleotidyltransferase</keyword>
<dbReference type="InterPro" id="IPR029044">
    <property type="entry name" value="Nucleotide-diphossugar_trans"/>
</dbReference>
<dbReference type="Proteomes" id="UP000256334">
    <property type="component" value="Unassembled WGS sequence"/>
</dbReference>
<dbReference type="InterPro" id="IPR005835">
    <property type="entry name" value="NTP_transferase_dom"/>
</dbReference>
<keyword evidence="3" id="KW-1185">Reference proteome</keyword>
<reference evidence="2 3" key="1">
    <citation type="submission" date="2018-07" db="EMBL/GenBank/DDBJ databases">
        <title>Genomic Encyclopedia of Type Strains, Phase IV (KMG-IV): sequencing the most valuable type-strain genomes for metagenomic binning, comparative biology and taxonomic classification.</title>
        <authorList>
            <person name="Goeker M."/>
        </authorList>
    </citation>
    <scope>NUCLEOTIDE SEQUENCE [LARGE SCALE GENOMIC DNA]</scope>
    <source>
        <strain evidence="2 3">DSM 14324</strain>
    </source>
</reference>
<dbReference type="NCBIfam" id="NF045761">
    <property type="entry name" value="NAMPUrTaseMurU"/>
    <property type="match status" value="1"/>
</dbReference>
<dbReference type="OrthoDB" id="9788272at2"/>
<dbReference type="RefSeq" id="WP_115852702.1">
    <property type="nucleotide sequence ID" value="NZ_QRDJ01000006.1"/>
</dbReference>
<gene>
    <name evidence="2" type="ORF">C8D72_0372</name>
</gene>
<keyword evidence="2" id="KW-0808">Transferase</keyword>
<comment type="caution">
    <text evidence="2">The sequence shown here is derived from an EMBL/GenBank/DDBJ whole genome shotgun (WGS) entry which is preliminary data.</text>
</comment>
<proteinExistence type="predicted"/>
<dbReference type="Gene3D" id="3.90.550.10">
    <property type="entry name" value="Spore Coat Polysaccharide Biosynthesis Protein SpsA, Chain A"/>
    <property type="match status" value="1"/>
</dbReference>
<evidence type="ECO:0000313" key="2">
    <source>
        <dbReference type="EMBL" id="REC95708.1"/>
    </source>
</evidence>
<evidence type="ECO:0000259" key="1">
    <source>
        <dbReference type="Pfam" id="PF00483"/>
    </source>
</evidence>
<name>A0A3D9DY54_9GAMM</name>
<dbReference type="PANTHER" id="PTHR22572">
    <property type="entry name" value="SUGAR-1-PHOSPHATE GUANYL TRANSFERASE"/>
    <property type="match status" value="1"/>
</dbReference>
<dbReference type="InterPro" id="IPR054790">
    <property type="entry name" value="MurU"/>
</dbReference>
<protein>
    <submittedName>
        <fullName evidence="2">MurNAc alpha-1-phosphate uridylyltransferase</fullName>
    </submittedName>
</protein>
<dbReference type="EMBL" id="QRDJ01000006">
    <property type="protein sequence ID" value="REC95708.1"/>
    <property type="molecule type" value="Genomic_DNA"/>
</dbReference>
<dbReference type="CDD" id="cd06422">
    <property type="entry name" value="NTP_transferase_like_1"/>
    <property type="match status" value="1"/>
</dbReference>
<sequence length="225" mass="24735">MKAMILAAGRGSRMRTLTDHCPKPLLRVGGHALIEYHIERLYAAGITDIVINVSYLGEQIMTALGDGARYGVRLRYSVEPTALETAGGIRHALPLLGEEPFWLVNADVWCDITPDTLGPLGSDLARLVMVDPPDHHRQGDFYLDDTGRLHEQGEARLVYAGIALMHPTLVADLPDNTPCPLKPCLVNAMQQRRLGGHHHKGQWSDIGTPERLACLEQQLSPRGMA</sequence>